<dbReference type="PANTHER" id="PTHR37533">
    <property type="entry name" value="FLAGELLAR HOOK-LENGTH CONTROL PROTEIN"/>
    <property type="match status" value="1"/>
</dbReference>
<reference evidence="3 4" key="1">
    <citation type="submission" date="2020-09" db="EMBL/GenBank/DDBJ databases">
        <title>Pseudoxanthomonas sp. CAU 1598 isolated from sand of Yaerae Beach.</title>
        <authorList>
            <person name="Kim W."/>
        </authorList>
    </citation>
    <scope>NUCLEOTIDE SEQUENCE [LARGE SCALE GENOMIC DNA]</scope>
    <source>
        <strain evidence="3 4">CAU 1598</strain>
    </source>
</reference>
<comment type="caution">
    <text evidence="3">The sequence shown here is derived from an EMBL/GenBank/DDBJ whole genome shotgun (WGS) entry which is preliminary data.</text>
</comment>
<dbReference type="Pfam" id="PF02120">
    <property type="entry name" value="Flg_hook"/>
    <property type="match status" value="1"/>
</dbReference>
<gene>
    <name evidence="3" type="ORF">IFO71_03185</name>
</gene>
<dbReference type="AlphaFoldDB" id="A0AAW3ZKB2"/>
<evidence type="ECO:0000256" key="1">
    <source>
        <dbReference type="SAM" id="MobiDB-lite"/>
    </source>
</evidence>
<proteinExistence type="predicted"/>
<dbReference type="RefSeq" id="WP_192028084.1">
    <property type="nucleotide sequence ID" value="NZ_JACYTR010000004.1"/>
</dbReference>
<dbReference type="InterPro" id="IPR052563">
    <property type="entry name" value="FliK"/>
</dbReference>
<feature type="domain" description="Flagellar hook-length control protein-like C-terminal" evidence="2">
    <location>
        <begin position="281"/>
        <end position="360"/>
    </location>
</feature>
<feature type="region of interest" description="Disordered" evidence="1">
    <location>
        <begin position="349"/>
        <end position="400"/>
    </location>
</feature>
<dbReference type="EMBL" id="JACYTR010000004">
    <property type="protein sequence ID" value="MBD8524736.1"/>
    <property type="molecule type" value="Genomic_DNA"/>
</dbReference>
<keyword evidence="4" id="KW-1185">Reference proteome</keyword>
<feature type="compositionally biased region" description="Polar residues" evidence="1">
    <location>
        <begin position="356"/>
        <end position="365"/>
    </location>
</feature>
<organism evidence="3 4">
    <name type="scientific">Pseudomarimonas arenosa</name>
    <dbReference type="NCBI Taxonomy" id="2774145"/>
    <lineage>
        <taxon>Bacteria</taxon>
        <taxon>Pseudomonadati</taxon>
        <taxon>Pseudomonadota</taxon>
        <taxon>Gammaproteobacteria</taxon>
        <taxon>Lysobacterales</taxon>
        <taxon>Lysobacteraceae</taxon>
        <taxon>Pseudomarimonas</taxon>
    </lineage>
</organism>
<feature type="region of interest" description="Disordered" evidence="1">
    <location>
        <begin position="149"/>
        <end position="169"/>
    </location>
</feature>
<keyword evidence="3" id="KW-0966">Cell projection</keyword>
<feature type="compositionally biased region" description="Basic and acidic residues" evidence="1">
    <location>
        <begin position="366"/>
        <end position="379"/>
    </location>
</feature>
<evidence type="ECO:0000259" key="2">
    <source>
        <dbReference type="Pfam" id="PF02120"/>
    </source>
</evidence>
<evidence type="ECO:0000313" key="3">
    <source>
        <dbReference type="EMBL" id="MBD8524736.1"/>
    </source>
</evidence>
<dbReference type="Gene3D" id="3.30.750.140">
    <property type="match status" value="1"/>
</dbReference>
<evidence type="ECO:0000313" key="4">
    <source>
        <dbReference type="Proteomes" id="UP000613768"/>
    </source>
</evidence>
<accession>A0AAW3ZKB2</accession>
<dbReference type="InterPro" id="IPR021136">
    <property type="entry name" value="Flagellar_hook_control-like_C"/>
</dbReference>
<keyword evidence="3" id="KW-0969">Cilium</keyword>
<name>A0AAW3ZKB2_9GAMM</name>
<dbReference type="PANTHER" id="PTHR37533:SF2">
    <property type="entry name" value="FLAGELLAR HOOK-LENGTH CONTROL PROTEIN"/>
    <property type="match status" value="1"/>
</dbReference>
<dbReference type="InterPro" id="IPR038610">
    <property type="entry name" value="FliK-like_C_sf"/>
</dbReference>
<keyword evidence="3" id="KW-0282">Flagellum</keyword>
<sequence length="400" mass="41465">MNSSTLSLFNLLAGDAISSTVEAGNVTHGESQPLFSLPITIDGEQPPSNGWTFGKGPALPTFEPALELAEQESLDAVVWAGLMLPLAEVPVSTTPDQHNPSFNPAAAPSIDAAMAATLMPPPPTQAKSHAATVAIALATPMPSLRLSTSGLAADAAPSSPAPSGPANDLLAPASTPALFSLAGQPAAAPNDAFSEGGMQALVGGSLQSKFAVLPDGKSAAADNLSVANLSAMLANGDNSSAVQQLEQQLTELAAPERRLDLSSSTATERPQQLADAVWAQLDWMADKSVGRASIELHPEDLGQIEIELQMEGKQARVEFVAASAETRHLLETSVPKLREMFAEQGITLADTGVSDGKSQSDSQSAGREHSERNPDRLSSEGESQISVARRWHAGGLSEYA</sequence>
<dbReference type="Proteomes" id="UP000613768">
    <property type="component" value="Unassembled WGS sequence"/>
</dbReference>
<dbReference type="CDD" id="cd17470">
    <property type="entry name" value="T3SS_Flik_C"/>
    <property type="match status" value="1"/>
</dbReference>
<protein>
    <submittedName>
        <fullName evidence="3">Flagellar hook-length control protein FliK</fullName>
    </submittedName>
</protein>
<feature type="compositionally biased region" description="Low complexity" evidence="1">
    <location>
        <begin position="149"/>
        <end position="158"/>
    </location>
</feature>